<evidence type="ECO:0000313" key="2">
    <source>
        <dbReference type="Proteomes" id="UP001469553"/>
    </source>
</evidence>
<keyword evidence="2" id="KW-1185">Reference proteome</keyword>
<dbReference type="Proteomes" id="UP001469553">
    <property type="component" value="Unassembled WGS sequence"/>
</dbReference>
<organism evidence="1 2">
    <name type="scientific">Ameca splendens</name>
    <dbReference type="NCBI Taxonomy" id="208324"/>
    <lineage>
        <taxon>Eukaryota</taxon>
        <taxon>Metazoa</taxon>
        <taxon>Chordata</taxon>
        <taxon>Craniata</taxon>
        <taxon>Vertebrata</taxon>
        <taxon>Euteleostomi</taxon>
        <taxon>Actinopterygii</taxon>
        <taxon>Neopterygii</taxon>
        <taxon>Teleostei</taxon>
        <taxon>Neoteleostei</taxon>
        <taxon>Acanthomorphata</taxon>
        <taxon>Ovalentaria</taxon>
        <taxon>Atherinomorphae</taxon>
        <taxon>Cyprinodontiformes</taxon>
        <taxon>Goodeidae</taxon>
        <taxon>Ameca</taxon>
    </lineage>
</organism>
<accession>A0ABV0YF77</accession>
<proteinExistence type="predicted"/>
<reference evidence="1 2" key="1">
    <citation type="submission" date="2021-06" db="EMBL/GenBank/DDBJ databases">
        <authorList>
            <person name="Palmer J.M."/>
        </authorList>
    </citation>
    <scope>NUCLEOTIDE SEQUENCE [LARGE SCALE GENOMIC DNA]</scope>
    <source>
        <strain evidence="1 2">AS_MEX2019</strain>
        <tissue evidence="1">Muscle</tissue>
    </source>
</reference>
<protein>
    <submittedName>
        <fullName evidence="1">Uncharacterized protein</fullName>
    </submittedName>
</protein>
<gene>
    <name evidence="1" type="ORF">AMECASPLE_022495</name>
</gene>
<dbReference type="EMBL" id="JAHRIP010030224">
    <property type="protein sequence ID" value="MEQ2292372.1"/>
    <property type="molecule type" value="Genomic_DNA"/>
</dbReference>
<evidence type="ECO:0000313" key="1">
    <source>
        <dbReference type="EMBL" id="MEQ2292372.1"/>
    </source>
</evidence>
<sequence>MLDSGFVIKCVKNRLRQSRLPVLPSFASANDFMMPVSDRCSLTFKILLQSQMLPSLLISVSSRGSSFPAASAAPLVICILKQKEQHGKHKAQILLEQMNI</sequence>
<comment type="caution">
    <text evidence="1">The sequence shown here is derived from an EMBL/GenBank/DDBJ whole genome shotgun (WGS) entry which is preliminary data.</text>
</comment>
<name>A0ABV0YF77_9TELE</name>